<accession>A0A212I622</accession>
<dbReference type="InterPro" id="IPR010261">
    <property type="entry name" value="Tir_chaperone"/>
</dbReference>
<dbReference type="EMBL" id="FLUA01000017">
    <property type="protein sequence ID" value="SBV62221.1"/>
    <property type="molecule type" value="Genomic_DNA"/>
</dbReference>
<dbReference type="CDD" id="cd16364">
    <property type="entry name" value="T3SC_I-like"/>
    <property type="match status" value="1"/>
</dbReference>
<organism evidence="3">
    <name type="scientific">uncultured Citrobacter sp</name>
    <dbReference type="NCBI Taxonomy" id="200446"/>
    <lineage>
        <taxon>Bacteria</taxon>
        <taxon>Pseudomonadati</taxon>
        <taxon>Pseudomonadota</taxon>
        <taxon>Gammaproteobacteria</taxon>
        <taxon>Enterobacterales</taxon>
        <taxon>Enterobacteriaceae</taxon>
        <taxon>Citrobacter</taxon>
        <taxon>environmental samples</taxon>
    </lineage>
</organism>
<reference evidence="3" key="1">
    <citation type="submission" date="2016-04" db="EMBL/GenBank/DDBJ databases">
        <authorList>
            <person name="Evans L.H."/>
            <person name="Alamgir A."/>
            <person name="Owens N."/>
            <person name="Weber N.D."/>
            <person name="Virtaneva K."/>
            <person name="Barbian K."/>
            <person name="Babar A."/>
            <person name="Rosenke K."/>
        </authorList>
    </citation>
    <scope>NUCLEOTIDE SEQUENCE</scope>
    <source>
        <strain evidence="3">86-2</strain>
        <strain evidence="4">92-3</strain>
    </source>
</reference>
<gene>
    <name evidence="3" type="ORF">KL86CIT2_200201</name>
    <name evidence="4" type="ORF">KM92CIT3_60395</name>
</gene>
<evidence type="ECO:0000256" key="1">
    <source>
        <dbReference type="ARBA" id="ARBA00093771"/>
    </source>
</evidence>
<dbReference type="SUPFAM" id="SSF69635">
    <property type="entry name" value="Type III secretory system chaperone-like"/>
    <property type="match status" value="1"/>
</dbReference>
<dbReference type="AlphaFoldDB" id="A0A212I622"/>
<proteinExistence type="inferred from homology"/>
<evidence type="ECO:0000313" key="3">
    <source>
        <dbReference type="EMBL" id="SBV62221.1"/>
    </source>
</evidence>
<dbReference type="Gene3D" id="3.30.1460.10">
    <property type="match status" value="1"/>
</dbReference>
<dbReference type="GeneID" id="87002282"/>
<sequence>MNPITRSMVLLERLFSAYGSPGFTESAENQYILETDNILFYFFDEPEQSELYIQADIAEYTATETTEALIALLKMNHLWDATEGGIIGLSVENNAFTYTYKIQYPLVESDDYDEYLIDLLPEIIRCIQYARSKLSDF</sequence>
<dbReference type="Pfam" id="PF05932">
    <property type="entry name" value="CesT"/>
    <property type="match status" value="1"/>
</dbReference>
<protein>
    <recommendedName>
        <fullName evidence="2">Tir chaperone</fullName>
    </recommendedName>
</protein>
<dbReference type="EMBL" id="FLUB01000018">
    <property type="protein sequence ID" value="SBV65467.1"/>
    <property type="molecule type" value="Genomic_DNA"/>
</dbReference>
<evidence type="ECO:0000313" key="4">
    <source>
        <dbReference type="EMBL" id="SBV65467.1"/>
    </source>
</evidence>
<evidence type="ECO:0000256" key="2">
    <source>
        <dbReference type="ARBA" id="ARBA00093795"/>
    </source>
</evidence>
<comment type="similarity">
    <text evidence="1">Belongs to the CesT/SycH chaperone family.</text>
</comment>
<dbReference type="GO" id="GO:0030254">
    <property type="term" value="P:protein secretion by the type III secretion system"/>
    <property type="evidence" value="ECO:0007669"/>
    <property type="project" value="InterPro"/>
</dbReference>
<name>A0A212I622_9ENTR</name>
<dbReference type="RefSeq" id="WP_046669826.1">
    <property type="nucleotide sequence ID" value="NZ_LT598669.1"/>
</dbReference>